<dbReference type="EMBL" id="CP044232">
    <property type="protein sequence ID" value="QEW04033.1"/>
    <property type="molecule type" value="Genomic_DNA"/>
</dbReference>
<dbReference type="Gene3D" id="1.10.10.60">
    <property type="entry name" value="Homeodomain-like"/>
    <property type="match status" value="1"/>
</dbReference>
<keyword evidence="3" id="KW-0804">Transcription</keyword>
<evidence type="ECO:0000256" key="3">
    <source>
        <dbReference type="ARBA" id="ARBA00023163"/>
    </source>
</evidence>
<feature type="DNA-binding region" description="H-T-H motif" evidence="4">
    <location>
        <begin position="37"/>
        <end position="56"/>
    </location>
</feature>
<protein>
    <submittedName>
        <fullName evidence="6">TetR family transcriptional regulator</fullName>
    </submittedName>
</protein>
<feature type="domain" description="HTH tetR-type" evidence="5">
    <location>
        <begin position="14"/>
        <end position="74"/>
    </location>
</feature>
<dbReference type="Pfam" id="PF00440">
    <property type="entry name" value="TetR_N"/>
    <property type="match status" value="1"/>
</dbReference>
<evidence type="ECO:0000259" key="5">
    <source>
        <dbReference type="PROSITE" id="PS50977"/>
    </source>
</evidence>
<keyword evidence="1" id="KW-0805">Transcription regulation</keyword>
<keyword evidence="7" id="KW-1185">Reference proteome</keyword>
<evidence type="ECO:0000313" key="7">
    <source>
        <dbReference type="Proteomes" id="UP000325516"/>
    </source>
</evidence>
<accession>A0A5J6L6B8</accession>
<dbReference type="InterPro" id="IPR009057">
    <property type="entry name" value="Homeodomain-like_sf"/>
</dbReference>
<evidence type="ECO:0000256" key="1">
    <source>
        <dbReference type="ARBA" id="ARBA00023015"/>
    </source>
</evidence>
<organism evidence="6 7">
    <name type="scientific">Microbacterium lushaniae</name>
    <dbReference type="NCBI Taxonomy" id="2614639"/>
    <lineage>
        <taxon>Bacteria</taxon>
        <taxon>Bacillati</taxon>
        <taxon>Actinomycetota</taxon>
        <taxon>Actinomycetes</taxon>
        <taxon>Micrococcales</taxon>
        <taxon>Microbacteriaceae</taxon>
        <taxon>Microbacterium</taxon>
    </lineage>
</organism>
<dbReference type="Proteomes" id="UP000325516">
    <property type="component" value="Chromosome"/>
</dbReference>
<keyword evidence="2 4" id="KW-0238">DNA-binding</keyword>
<dbReference type="SUPFAM" id="SSF46689">
    <property type="entry name" value="Homeodomain-like"/>
    <property type="match status" value="1"/>
</dbReference>
<dbReference type="PANTHER" id="PTHR47506:SF1">
    <property type="entry name" value="HTH-TYPE TRANSCRIPTIONAL REGULATOR YJDC"/>
    <property type="match status" value="1"/>
</dbReference>
<evidence type="ECO:0000256" key="4">
    <source>
        <dbReference type="PROSITE-ProRule" id="PRU00335"/>
    </source>
</evidence>
<dbReference type="Gene3D" id="1.10.357.10">
    <property type="entry name" value="Tetracycline Repressor, domain 2"/>
    <property type="match status" value="1"/>
</dbReference>
<proteinExistence type="predicted"/>
<dbReference type="PROSITE" id="PS50977">
    <property type="entry name" value="HTH_TETR_2"/>
    <property type="match status" value="1"/>
</dbReference>
<dbReference type="RefSeq" id="WP_150925780.1">
    <property type="nucleotide sequence ID" value="NZ_CP044232.1"/>
</dbReference>
<gene>
    <name evidence="6" type="ORF">F6J85_13660</name>
</gene>
<evidence type="ECO:0000313" key="6">
    <source>
        <dbReference type="EMBL" id="QEW04033.1"/>
    </source>
</evidence>
<dbReference type="PANTHER" id="PTHR47506">
    <property type="entry name" value="TRANSCRIPTIONAL REGULATORY PROTEIN"/>
    <property type="match status" value="1"/>
</dbReference>
<dbReference type="AlphaFoldDB" id="A0A5J6L6B8"/>
<evidence type="ECO:0000256" key="2">
    <source>
        <dbReference type="ARBA" id="ARBA00023125"/>
    </source>
</evidence>
<dbReference type="InterPro" id="IPR001647">
    <property type="entry name" value="HTH_TetR"/>
</dbReference>
<reference evidence="7" key="1">
    <citation type="submission" date="2019-09" db="EMBL/GenBank/DDBJ databases">
        <title>Mumia zhuanghuii sp. nov. isolated from the intestinal contents of plateau pika (Ochotona curzoniae) in the Qinghai-Tibet plateau of China.</title>
        <authorList>
            <person name="Tian Z."/>
        </authorList>
    </citation>
    <scope>NUCLEOTIDE SEQUENCE [LARGE SCALE GENOMIC DNA]</scope>
    <source>
        <strain evidence="7">L-031</strain>
    </source>
</reference>
<dbReference type="KEGG" id="mlz:F6J85_13660"/>
<dbReference type="GO" id="GO:0003677">
    <property type="term" value="F:DNA binding"/>
    <property type="evidence" value="ECO:0007669"/>
    <property type="project" value="UniProtKB-UniRule"/>
</dbReference>
<sequence length="194" mass="20589">MSATTPARRGRPPVVDRDAVAREAIDLWSTQGFAATTWDQISERTGVSVRTLIRRFGSQPAILARPIEAATDRLRAALRAAPADADPSDVVHTAVVASVSEDDAVRAGGLPWVRVVAAEPQLQAWLRTAYAPWITELAASIRARVPDIDDDTAYALACGFEAVANAAMQAWARAGGTDSPAAHVGAAVHRFRIG</sequence>
<name>A0A5J6L6B8_9MICO</name>